<dbReference type="SUPFAM" id="SSF54534">
    <property type="entry name" value="FKBP-like"/>
    <property type="match status" value="1"/>
</dbReference>
<dbReference type="AlphaFoldDB" id="A0A656HGX8"/>
<proteinExistence type="inferred from homology"/>
<evidence type="ECO:0000256" key="1">
    <source>
        <dbReference type="ARBA" id="ARBA00000971"/>
    </source>
</evidence>
<dbReference type="PANTHER" id="PTHR47861">
    <property type="entry name" value="FKBP-TYPE PEPTIDYL-PROLYL CIS-TRANS ISOMERASE SLYD"/>
    <property type="match status" value="1"/>
</dbReference>
<dbReference type="GO" id="GO:0003755">
    <property type="term" value="F:peptidyl-prolyl cis-trans isomerase activity"/>
    <property type="evidence" value="ECO:0007669"/>
    <property type="project" value="UniProtKB-UniRule"/>
</dbReference>
<feature type="domain" description="PPIase FKBP-type" evidence="7">
    <location>
        <begin position="8"/>
        <end position="84"/>
    </location>
</feature>
<gene>
    <name evidence="8" type="ORF">Thini_2936</name>
</gene>
<dbReference type="OrthoDB" id="9808891at2"/>
<dbReference type="Proteomes" id="UP000005317">
    <property type="component" value="Unassembled WGS sequence"/>
</dbReference>
<dbReference type="EC" id="5.2.1.8" evidence="6"/>
<evidence type="ECO:0000313" key="8">
    <source>
        <dbReference type="EMBL" id="EIJ35462.1"/>
    </source>
</evidence>
<evidence type="ECO:0000256" key="3">
    <source>
        <dbReference type="ARBA" id="ARBA00023110"/>
    </source>
</evidence>
<dbReference type="InterPro" id="IPR001179">
    <property type="entry name" value="PPIase_FKBP_dom"/>
</dbReference>
<keyword evidence="4 5" id="KW-0413">Isomerase</keyword>
<evidence type="ECO:0000256" key="2">
    <source>
        <dbReference type="ARBA" id="ARBA00006577"/>
    </source>
</evidence>
<accession>A0A656HGX8</accession>
<keyword evidence="3 5" id="KW-0697">Rotamase</keyword>
<name>A0A656HGX8_THINJ</name>
<organism evidence="8 9">
    <name type="scientific">Thiothrix nivea (strain ATCC 35100 / DSM 5205 / JP2)</name>
    <dbReference type="NCBI Taxonomy" id="870187"/>
    <lineage>
        <taxon>Bacteria</taxon>
        <taxon>Pseudomonadati</taxon>
        <taxon>Pseudomonadota</taxon>
        <taxon>Gammaproteobacteria</taxon>
        <taxon>Thiotrichales</taxon>
        <taxon>Thiotrichaceae</taxon>
        <taxon>Thiothrix</taxon>
    </lineage>
</organism>
<dbReference type="Gene3D" id="2.40.10.330">
    <property type="match status" value="1"/>
</dbReference>
<dbReference type="PROSITE" id="PS50059">
    <property type="entry name" value="FKBP_PPIASE"/>
    <property type="match status" value="1"/>
</dbReference>
<dbReference type="Pfam" id="PF00254">
    <property type="entry name" value="FKBP_C"/>
    <property type="match status" value="1"/>
</dbReference>
<evidence type="ECO:0000256" key="4">
    <source>
        <dbReference type="ARBA" id="ARBA00023235"/>
    </source>
</evidence>
<dbReference type="PANTHER" id="PTHR47861:SF4">
    <property type="entry name" value="FKBP-TYPE 16 KDA PEPTIDYL-PROLYL CIS-TRANS ISOMERASE"/>
    <property type="match status" value="1"/>
</dbReference>
<protein>
    <recommendedName>
        <fullName evidence="6">Peptidyl-prolyl cis-trans isomerase</fullName>
        <ecNumber evidence="6">5.2.1.8</ecNumber>
    </recommendedName>
</protein>
<evidence type="ECO:0000256" key="5">
    <source>
        <dbReference type="PROSITE-ProRule" id="PRU00277"/>
    </source>
</evidence>
<dbReference type="Gene3D" id="3.10.50.40">
    <property type="match status" value="1"/>
</dbReference>
<dbReference type="InterPro" id="IPR046357">
    <property type="entry name" value="PPIase_dom_sf"/>
</dbReference>
<comment type="similarity">
    <text evidence="2 6">Belongs to the FKBP-type PPIase family.</text>
</comment>
<keyword evidence="9" id="KW-1185">Reference proteome</keyword>
<dbReference type="RefSeq" id="WP_002709362.1">
    <property type="nucleotide sequence ID" value="NZ_JH651384.1"/>
</dbReference>
<dbReference type="EMBL" id="JH651384">
    <property type="protein sequence ID" value="EIJ35462.1"/>
    <property type="molecule type" value="Genomic_DNA"/>
</dbReference>
<evidence type="ECO:0000313" key="9">
    <source>
        <dbReference type="Proteomes" id="UP000005317"/>
    </source>
</evidence>
<evidence type="ECO:0000256" key="6">
    <source>
        <dbReference type="RuleBase" id="RU003915"/>
    </source>
</evidence>
<comment type="catalytic activity">
    <reaction evidence="1 5 6">
        <text>[protein]-peptidylproline (omega=180) = [protein]-peptidylproline (omega=0)</text>
        <dbReference type="Rhea" id="RHEA:16237"/>
        <dbReference type="Rhea" id="RHEA-COMP:10747"/>
        <dbReference type="Rhea" id="RHEA-COMP:10748"/>
        <dbReference type="ChEBI" id="CHEBI:83833"/>
        <dbReference type="ChEBI" id="CHEBI:83834"/>
        <dbReference type="EC" id="5.2.1.8"/>
    </reaction>
</comment>
<reference evidence="9" key="1">
    <citation type="journal article" date="2011" name="Stand. Genomic Sci.">
        <title>Genome sequence of the filamentous, gliding Thiothrix nivea neotype strain (JP2(T)).</title>
        <authorList>
            <person name="Lapidus A."/>
            <person name="Nolan M."/>
            <person name="Lucas S."/>
            <person name="Glavina Del Rio T."/>
            <person name="Tice H."/>
            <person name="Cheng J.F."/>
            <person name="Tapia R."/>
            <person name="Han C."/>
            <person name="Goodwin L."/>
            <person name="Pitluck S."/>
            <person name="Liolios K."/>
            <person name="Pagani I."/>
            <person name="Ivanova N."/>
            <person name="Huntemann M."/>
            <person name="Mavromatis K."/>
            <person name="Mikhailova N."/>
            <person name="Pati A."/>
            <person name="Chen A."/>
            <person name="Palaniappan K."/>
            <person name="Land M."/>
            <person name="Brambilla E.M."/>
            <person name="Rohde M."/>
            <person name="Abt B."/>
            <person name="Verbarg S."/>
            <person name="Goker M."/>
            <person name="Bristow J."/>
            <person name="Eisen J.A."/>
            <person name="Markowitz V."/>
            <person name="Hugenholtz P."/>
            <person name="Kyrpides N.C."/>
            <person name="Klenk H.P."/>
            <person name="Woyke T."/>
        </authorList>
    </citation>
    <scope>NUCLEOTIDE SEQUENCE [LARGE SCALE GENOMIC DNA]</scope>
    <source>
        <strain evidence="9">ATCC 35100 / DSM 5205 / JP2</strain>
    </source>
</reference>
<dbReference type="InterPro" id="IPR048261">
    <property type="entry name" value="SlpA/SlyD-like_ins_sf"/>
</dbReference>
<sequence>MSKTVQANSRIRWRYQLFLADGHRVESNEEPPGDILQLGQGEIHPNLENALLGLPEGEKTRLIILADQAFGLTDPDAIQQLPRNRFPEDFAFSAGQIISFAIPSGDEIPGEILEIGAETVTVDFNHPLAGHNINLELEILEIYPA</sequence>
<evidence type="ECO:0000259" key="7">
    <source>
        <dbReference type="PROSITE" id="PS50059"/>
    </source>
</evidence>